<dbReference type="NCBIfam" id="TIGR00488">
    <property type="entry name" value="bis(5'-nucleosyl)-tetraphosphatase (symmetrical) YqeK"/>
    <property type="match status" value="1"/>
</dbReference>
<dbReference type="InterPro" id="IPR003607">
    <property type="entry name" value="HD/PDEase_dom"/>
</dbReference>
<evidence type="ECO:0000256" key="5">
    <source>
        <dbReference type="ARBA" id="ARBA00023004"/>
    </source>
</evidence>
<dbReference type="KEGG" id="amij:EQM06_06295"/>
<evidence type="ECO:0000259" key="7">
    <source>
        <dbReference type="PROSITE" id="PS51831"/>
    </source>
</evidence>
<dbReference type="InterPro" id="IPR005249">
    <property type="entry name" value="YqeK"/>
</dbReference>
<keyword evidence="2" id="KW-0479">Metal-binding</keyword>
<keyword evidence="3" id="KW-0547">Nucleotide-binding</keyword>
<dbReference type="Pfam" id="PF01966">
    <property type="entry name" value="HD"/>
    <property type="match status" value="1"/>
</dbReference>
<dbReference type="SMART" id="SM00471">
    <property type="entry name" value="HDc"/>
    <property type="match status" value="1"/>
</dbReference>
<protein>
    <recommendedName>
        <fullName evidence="1">bis(5'-nucleosyl)-tetraphosphatase (symmetrical)</fullName>
        <ecNumber evidence="1">3.6.1.41</ecNumber>
    </recommendedName>
</protein>
<dbReference type="InterPro" id="IPR006674">
    <property type="entry name" value="HD_domain"/>
</dbReference>
<sequence>MKTDYISDYIEKNLSEKRKRHIYAVKETALKLALRYGADLEKTELAALFHDMFRELSEQDMNRYVEQFHLDPRYLNNRNLAHGKVTAAIMEKEYGIKDKDILNAVRYHTTGRARMSQLEKIIYLADAIEPNRDYPGVEELRKAAFENLDEACMLSLTRTIDYVRSQHSYLDEDTIKARDYLKELKI</sequence>
<dbReference type="NCBIfam" id="TIGR00277">
    <property type="entry name" value="HDIG"/>
    <property type="match status" value="1"/>
</dbReference>
<keyword evidence="5" id="KW-0408">Iron</keyword>
<dbReference type="OrthoDB" id="5295945at2"/>
<proteinExistence type="predicted"/>
<dbReference type="EC" id="3.6.1.41" evidence="1"/>
<dbReference type="PANTHER" id="PTHR35795:SF1">
    <property type="entry name" value="BIS(5'-NUCLEOSYL)-TETRAPHOSPHATASE, SYMMETRICAL"/>
    <property type="match status" value="1"/>
</dbReference>
<comment type="catalytic activity">
    <reaction evidence="6">
        <text>P(1),P(4)-bis(5'-adenosyl) tetraphosphate + H2O = 2 ADP + 2 H(+)</text>
        <dbReference type="Rhea" id="RHEA:24252"/>
        <dbReference type="ChEBI" id="CHEBI:15377"/>
        <dbReference type="ChEBI" id="CHEBI:15378"/>
        <dbReference type="ChEBI" id="CHEBI:58141"/>
        <dbReference type="ChEBI" id="CHEBI:456216"/>
        <dbReference type="EC" id="3.6.1.41"/>
    </reaction>
</comment>
<dbReference type="InterPro" id="IPR006675">
    <property type="entry name" value="HDIG_dom"/>
</dbReference>
<dbReference type="GO" id="GO:0008803">
    <property type="term" value="F:bis(5'-nucleosyl)-tetraphosphatase (symmetrical) activity"/>
    <property type="evidence" value="ECO:0007669"/>
    <property type="project" value="UniProtKB-EC"/>
</dbReference>
<reference evidence="8 9" key="1">
    <citation type="submission" date="2019-01" db="EMBL/GenBank/DDBJ databases">
        <title>Draft genomes of a novel of Aminipila strains.</title>
        <authorList>
            <person name="Ma S."/>
        </authorList>
    </citation>
    <scope>NUCLEOTIDE SEQUENCE [LARGE SCALE GENOMIC DNA]</scope>
    <source>
        <strain evidence="9">JN-39</strain>
    </source>
</reference>
<evidence type="ECO:0000256" key="1">
    <source>
        <dbReference type="ARBA" id="ARBA00012506"/>
    </source>
</evidence>
<dbReference type="PANTHER" id="PTHR35795">
    <property type="entry name" value="SLR1885 PROTEIN"/>
    <property type="match status" value="1"/>
</dbReference>
<dbReference type="CDD" id="cd00077">
    <property type="entry name" value="HDc"/>
    <property type="match status" value="1"/>
</dbReference>
<feature type="domain" description="HD" evidence="7">
    <location>
        <begin position="18"/>
        <end position="131"/>
    </location>
</feature>
<dbReference type="InterPro" id="IPR051094">
    <property type="entry name" value="Diverse_Catalytic_Enzymes"/>
</dbReference>
<evidence type="ECO:0000256" key="6">
    <source>
        <dbReference type="ARBA" id="ARBA00049417"/>
    </source>
</evidence>
<keyword evidence="9" id="KW-1185">Reference proteome</keyword>
<dbReference type="Proteomes" id="UP000287601">
    <property type="component" value="Chromosome"/>
</dbReference>
<dbReference type="Gene3D" id="1.10.3210.10">
    <property type="entry name" value="Hypothetical protein af1432"/>
    <property type="match status" value="1"/>
</dbReference>
<keyword evidence="4" id="KW-0378">Hydrolase</keyword>
<accession>A0A410PVI2</accession>
<dbReference type="RefSeq" id="WP_128745525.1">
    <property type="nucleotide sequence ID" value="NZ_CP035281.1"/>
</dbReference>
<evidence type="ECO:0000313" key="9">
    <source>
        <dbReference type="Proteomes" id="UP000287601"/>
    </source>
</evidence>
<evidence type="ECO:0000313" key="8">
    <source>
        <dbReference type="EMBL" id="QAT42876.1"/>
    </source>
</evidence>
<dbReference type="AlphaFoldDB" id="A0A410PVI2"/>
<evidence type="ECO:0000256" key="4">
    <source>
        <dbReference type="ARBA" id="ARBA00022801"/>
    </source>
</evidence>
<organism evidence="8 9">
    <name type="scientific">Aminipila luticellarii</name>
    <dbReference type="NCBI Taxonomy" id="2507160"/>
    <lineage>
        <taxon>Bacteria</taxon>
        <taxon>Bacillati</taxon>
        <taxon>Bacillota</taxon>
        <taxon>Clostridia</taxon>
        <taxon>Peptostreptococcales</taxon>
        <taxon>Anaerovoracaceae</taxon>
        <taxon>Aminipila</taxon>
    </lineage>
</organism>
<evidence type="ECO:0000256" key="3">
    <source>
        <dbReference type="ARBA" id="ARBA00022741"/>
    </source>
</evidence>
<dbReference type="EMBL" id="CP035281">
    <property type="protein sequence ID" value="QAT42876.1"/>
    <property type="molecule type" value="Genomic_DNA"/>
</dbReference>
<dbReference type="GO" id="GO:0000166">
    <property type="term" value="F:nucleotide binding"/>
    <property type="evidence" value="ECO:0007669"/>
    <property type="project" value="UniProtKB-KW"/>
</dbReference>
<gene>
    <name evidence="8" type="ORF">EQM06_06295</name>
</gene>
<name>A0A410PVI2_9FIRM</name>
<dbReference type="PROSITE" id="PS51831">
    <property type="entry name" value="HD"/>
    <property type="match status" value="1"/>
</dbReference>
<dbReference type="GO" id="GO:0046872">
    <property type="term" value="F:metal ion binding"/>
    <property type="evidence" value="ECO:0007669"/>
    <property type="project" value="UniProtKB-KW"/>
</dbReference>
<evidence type="ECO:0000256" key="2">
    <source>
        <dbReference type="ARBA" id="ARBA00022723"/>
    </source>
</evidence>
<dbReference type="SUPFAM" id="SSF109604">
    <property type="entry name" value="HD-domain/PDEase-like"/>
    <property type="match status" value="1"/>
</dbReference>